<dbReference type="Gene3D" id="3.30.160.150">
    <property type="entry name" value="Lipoprotein like domain"/>
    <property type="match status" value="1"/>
</dbReference>
<protein>
    <submittedName>
        <fullName evidence="2">Predicted secreted (Periplasmic) protein (DUF2159)</fullName>
    </submittedName>
</protein>
<evidence type="ECO:0000256" key="1">
    <source>
        <dbReference type="SAM" id="SignalP"/>
    </source>
</evidence>
<evidence type="ECO:0000313" key="3">
    <source>
        <dbReference type="Proteomes" id="UP000254701"/>
    </source>
</evidence>
<keyword evidence="1" id="KW-0732">Signal</keyword>
<dbReference type="AlphaFoldDB" id="A0A380WGP4"/>
<accession>A0A380WGP4</accession>
<dbReference type="PROSITE" id="PS51257">
    <property type="entry name" value="PROKAR_LIPOPROTEIN"/>
    <property type="match status" value="1"/>
</dbReference>
<reference evidence="2 3" key="1">
    <citation type="submission" date="2018-06" db="EMBL/GenBank/DDBJ databases">
        <authorList>
            <consortium name="Pathogen Informatics"/>
            <person name="Doyle S."/>
        </authorList>
    </citation>
    <scope>NUCLEOTIDE SEQUENCE [LARGE SCALE GENOMIC DNA]</scope>
    <source>
        <strain evidence="2 3">NCTC10684</strain>
    </source>
</reference>
<dbReference type="RefSeq" id="WP_115730333.1">
    <property type="nucleotide sequence ID" value="NZ_BAAAVY010000010.1"/>
</dbReference>
<dbReference type="EMBL" id="UFSM01000001">
    <property type="protein sequence ID" value="SUU87898.1"/>
    <property type="molecule type" value="Genomic_DNA"/>
</dbReference>
<feature type="signal peptide" evidence="1">
    <location>
        <begin position="1"/>
        <end position="28"/>
    </location>
</feature>
<name>A0A380WGP4_AMIAI</name>
<dbReference type="Pfam" id="PF04390">
    <property type="entry name" value="LptE"/>
    <property type="match status" value="1"/>
</dbReference>
<dbReference type="InterPro" id="IPR007485">
    <property type="entry name" value="LPS_assembly_LptE"/>
</dbReference>
<feature type="chain" id="PRO_5016814045" evidence="1">
    <location>
        <begin position="29"/>
        <end position="187"/>
    </location>
</feature>
<proteinExistence type="predicted"/>
<evidence type="ECO:0000313" key="2">
    <source>
        <dbReference type="EMBL" id="SUU87898.1"/>
    </source>
</evidence>
<dbReference type="Proteomes" id="UP000254701">
    <property type="component" value="Unassembled WGS sequence"/>
</dbReference>
<dbReference type="GO" id="GO:0043165">
    <property type="term" value="P:Gram-negative-bacterium-type cell outer membrane assembly"/>
    <property type="evidence" value="ECO:0007669"/>
    <property type="project" value="InterPro"/>
</dbReference>
<organism evidence="2 3">
    <name type="scientific">Aminobacter aminovorans</name>
    <name type="common">Chelatobacter heintzii</name>
    <dbReference type="NCBI Taxonomy" id="83263"/>
    <lineage>
        <taxon>Bacteria</taxon>
        <taxon>Pseudomonadati</taxon>
        <taxon>Pseudomonadota</taxon>
        <taxon>Alphaproteobacteria</taxon>
        <taxon>Hyphomicrobiales</taxon>
        <taxon>Phyllobacteriaceae</taxon>
        <taxon>Aminobacter</taxon>
    </lineage>
</organism>
<dbReference type="GO" id="GO:0019867">
    <property type="term" value="C:outer membrane"/>
    <property type="evidence" value="ECO:0007669"/>
    <property type="project" value="InterPro"/>
</dbReference>
<gene>
    <name evidence="2" type="ORF">NCTC10684_01101</name>
</gene>
<dbReference type="OrthoDB" id="7678210at2"/>
<sequence length="187" mass="19904">MSLPEARNSPRSLRVAARLALLATLALASACTVRPLYSDGPAQAGVEAGTATQLASINIKPVNTRYGQEVRNHLIFMFNGGAGQQAAAPYTMDLAVTALSESALLAAVTNKDDEPTTGTMTLTGIYVITDIKTGKRIASGKRNVSASFDRPRQEFATLRAQRDAENRAARELAELLRLAIAQDMSKG</sequence>